<dbReference type="InParanoid" id="A0A0G4EEF8"/>
<dbReference type="Pfam" id="PF14509">
    <property type="entry name" value="GH97_C"/>
    <property type="match status" value="1"/>
</dbReference>
<dbReference type="PhylomeDB" id="A0A0G4EEF8"/>
<keyword evidence="2" id="KW-0326">Glycosidase</keyword>
<organism evidence="7 8">
    <name type="scientific">Vitrella brassicaformis (strain CCMP3155)</name>
    <dbReference type="NCBI Taxonomy" id="1169540"/>
    <lineage>
        <taxon>Eukaryota</taxon>
        <taxon>Sar</taxon>
        <taxon>Alveolata</taxon>
        <taxon>Colpodellida</taxon>
        <taxon>Vitrellaceae</taxon>
        <taxon>Vitrella</taxon>
    </lineage>
</organism>
<keyword evidence="8" id="KW-1185">Reference proteome</keyword>
<gene>
    <name evidence="7" type="ORF">Vbra_4914</name>
</gene>
<dbReference type="GO" id="GO:0016798">
    <property type="term" value="F:hydrolase activity, acting on glycosyl bonds"/>
    <property type="evidence" value="ECO:0007669"/>
    <property type="project" value="UniProtKB-KW"/>
</dbReference>
<evidence type="ECO:0008006" key="9">
    <source>
        <dbReference type="Google" id="ProtNLM"/>
    </source>
</evidence>
<evidence type="ECO:0000259" key="6">
    <source>
        <dbReference type="Pfam" id="PF14509"/>
    </source>
</evidence>
<feature type="signal peptide" evidence="3">
    <location>
        <begin position="1"/>
        <end position="20"/>
    </location>
</feature>
<dbReference type="InterPro" id="IPR052720">
    <property type="entry name" value="Glycosyl_hydrolase_97"/>
</dbReference>
<dbReference type="Gene3D" id="2.70.98.10">
    <property type="match status" value="1"/>
</dbReference>
<dbReference type="OrthoDB" id="5129857at2759"/>
<feature type="domain" description="Glycosyl-hydrolase 97 N-terminal" evidence="5">
    <location>
        <begin position="41"/>
        <end position="310"/>
    </location>
</feature>
<dbReference type="PANTHER" id="PTHR35803:SF2">
    <property type="entry name" value="RETAINING ALPHA-GALACTOSIDASE"/>
    <property type="match status" value="1"/>
</dbReference>
<dbReference type="InterPro" id="IPR017853">
    <property type="entry name" value="GH"/>
</dbReference>
<dbReference type="InterPro" id="IPR029486">
    <property type="entry name" value="GH97_N"/>
</dbReference>
<dbReference type="SUPFAM" id="SSF51445">
    <property type="entry name" value="(Trans)glycosidases"/>
    <property type="match status" value="1"/>
</dbReference>
<protein>
    <recommendedName>
        <fullName evidence="9">Glycoside hydrolase family 97 protein</fullName>
    </recommendedName>
</protein>
<accession>A0A0G4EEF8</accession>
<dbReference type="InterPro" id="IPR019563">
    <property type="entry name" value="GH97_catalytic"/>
</dbReference>
<sequence length="683" mass="75861">MFTLLCIILVIFWATPHCDAQGFDTTLSPSWATSEQETPLRVRLFVDPENKLKYEVYSGPHKIVAPSALGLILDHYGQEVHLGDNVQVEVLSPPREASQTYSTMGGHATANSQYVEASYSVRHVPTGLTYSVDFRVSAAGSPGVAFLYAFRDDATVDKIRIKDDGSEFVMEFGDTDNAWIVERRDGLFSYIGQYMSVPAASLWSRSSQGGTIDRYNTPVTIEDSSRSSPFPYIVINEASLFGFEGFHLVALPGGVGFKSELARGLEYARQEQNLWGPLELELPVKTSWRVIQLAANLDQLANHNLVSDLNPSPDERNPGLFTETSYIKPGRSVWTCLASPTCGHPLLYEQEWDQVTGAAALALEYSTVDIGWEDWPGPWESVKKLTAYGDSKGVGIFLWKHREQVDDPADNYKALRDFLDLVKDAGAVGVKFDFFDAASFNTILLQETILREAAKRKLLLNFHGIQKATGESRTYPNLITQEAIWGLEINHNPAILDKIPPSHNAALTFTRFPTGAADYTPLSLGHIRQGTTQVHQVALLVTFNSPIQTFAEAPRVILEQKFTDIITDIPTTWDVTRVLPPSKIGDMTVLARKKGDDWWLGVVSGTVDTRVVSSIPLDFLDPSKTYLASRLYTLHLSSDGKDEQVGVERDRRMGPSERTLTDILLWGEGHKGDGLVVSFRLEQ</sequence>
<reference evidence="7 8" key="1">
    <citation type="submission" date="2014-11" db="EMBL/GenBank/DDBJ databases">
        <authorList>
            <person name="Zhu J."/>
            <person name="Qi W."/>
            <person name="Song R."/>
        </authorList>
    </citation>
    <scope>NUCLEOTIDE SEQUENCE [LARGE SCALE GENOMIC DNA]</scope>
</reference>
<dbReference type="InterPro" id="IPR014718">
    <property type="entry name" value="GH-type_carb-bd"/>
</dbReference>
<dbReference type="EMBL" id="CDMY01000204">
    <property type="protein sequence ID" value="CEL94071.1"/>
    <property type="molecule type" value="Genomic_DNA"/>
</dbReference>
<keyword evidence="1" id="KW-0378">Hydrolase</keyword>
<feature type="domain" description="Glycosyl-hydrolase 97 C-terminal oligomerisation" evidence="6">
    <location>
        <begin position="572"/>
        <end position="629"/>
    </location>
</feature>
<proteinExistence type="predicted"/>
<dbReference type="InterPro" id="IPR029483">
    <property type="entry name" value="GH97_C"/>
</dbReference>
<dbReference type="Gene3D" id="2.60.40.1180">
    <property type="entry name" value="Golgi alpha-mannosidase II"/>
    <property type="match status" value="1"/>
</dbReference>
<dbReference type="GO" id="GO:0030246">
    <property type="term" value="F:carbohydrate binding"/>
    <property type="evidence" value="ECO:0007669"/>
    <property type="project" value="InterPro"/>
</dbReference>
<dbReference type="PANTHER" id="PTHR35803">
    <property type="entry name" value="GLUCAN 1,4-ALPHA-GLUCOSIDASE SUSB-RELATED"/>
    <property type="match status" value="1"/>
</dbReference>
<feature type="domain" description="Glycosyl-hydrolase 97 catalytic" evidence="4">
    <location>
        <begin position="358"/>
        <end position="483"/>
    </location>
</feature>
<evidence type="ECO:0000313" key="7">
    <source>
        <dbReference type="EMBL" id="CEL94071.1"/>
    </source>
</evidence>
<dbReference type="Pfam" id="PF14508">
    <property type="entry name" value="GH97_N"/>
    <property type="match status" value="1"/>
</dbReference>
<feature type="chain" id="PRO_5005187489" description="Glycoside hydrolase family 97 protein" evidence="3">
    <location>
        <begin position="21"/>
        <end position="683"/>
    </location>
</feature>
<evidence type="ECO:0000256" key="2">
    <source>
        <dbReference type="ARBA" id="ARBA00023295"/>
    </source>
</evidence>
<keyword evidence="3" id="KW-0732">Signal</keyword>
<dbReference type="Gene3D" id="3.20.20.70">
    <property type="entry name" value="Aldolase class I"/>
    <property type="match status" value="1"/>
</dbReference>
<dbReference type="AlphaFoldDB" id="A0A0G4EEF8"/>
<name>A0A0G4EEF8_VITBC</name>
<dbReference type="InterPro" id="IPR013785">
    <property type="entry name" value="Aldolase_TIM"/>
</dbReference>
<dbReference type="Pfam" id="PF10566">
    <property type="entry name" value="Glyco_hydro_97"/>
    <property type="match status" value="1"/>
</dbReference>
<evidence type="ECO:0000259" key="5">
    <source>
        <dbReference type="Pfam" id="PF14508"/>
    </source>
</evidence>
<dbReference type="Proteomes" id="UP000041254">
    <property type="component" value="Unassembled WGS sequence"/>
</dbReference>
<dbReference type="InterPro" id="IPR013780">
    <property type="entry name" value="Glyco_hydro_b"/>
</dbReference>
<evidence type="ECO:0000313" key="8">
    <source>
        <dbReference type="Proteomes" id="UP000041254"/>
    </source>
</evidence>
<evidence type="ECO:0000256" key="1">
    <source>
        <dbReference type="ARBA" id="ARBA00022801"/>
    </source>
</evidence>
<evidence type="ECO:0000259" key="4">
    <source>
        <dbReference type="Pfam" id="PF10566"/>
    </source>
</evidence>
<dbReference type="VEuPathDB" id="CryptoDB:Vbra_4914"/>
<evidence type="ECO:0000256" key="3">
    <source>
        <dbReference type="SAM" id="SignalP"/>
    </source>
</evidence>